<gene>
    <name evidence="2" type="ORF">ELE36_01945</name>
</gene>
<feature type="chain" id="PRO_5019477805" evidence="1">
    <location>
        <begin position="29"/>
        <end position="219"/>
    </location>
</feature>
<evidence type="ECO:0000313" key="3">
    <source>
        <dbReference type="Proteomes" id="UP000291562"/>
    </source>
</evidence>
<dbReference type="AlphaFoldDB" id="A0A411HFH8"/>
<dbReference type="RefSeq" id="WP_129831494.1">
    <property type="nucleotide sequence ID" value="NZ_CP035704.1"/>
</dbReference>
<evidence type="ECO:0000313" key="2">
    <source>
        <dbReference type="EMBL" id="QBB69238.1"/>
    </source>
</evidence>
<sequence length="219" mass="22383">MRFRTKNRLAVWTSIFASVMLVMSAASAADLVSHNGFEACWSQALTKPQFLNLLQSTLDAQSGCVAPQTGSSNGITYEICNTAACAGGAMGCAVTTHAGTFSGDFVSGVFSGSGSADTIVAPITTNVGSCTLTISNLTLNYAPSYAVQADGNSGDYMATLLQSPLTVTSHTFSGNALCNTLASLYGPQLITQIETSGSATVANLLQAATVGESVCPLLP</sequence>
<dbReference type="OrthoDB" id="9900751at2"/>
<evidence type="ECO:0000256" key="1">
    <source>
        <dbReference type="SAM" id="SignalP"/>
    </source>
</evidence>
<dbReference type="Proteomes" id="UP000291562">
    <property type="component" value="Chromosome"/>
</dbReference>
<organism evidence="2 3">
    <name type="scientific">Pseudolysobacter antarcticus</name>
    <dbReference type="NCBI Taxonomy" id="2511995"/>
    <lineage>
        <taxon>Bacteria</taxon>
        <taxon>Pseudomonadati</taxon>
        <taxon>Pseudomonadota</taxon>
        <taxon>Gammaproteobacteria</taxon>
        <taxon>Lysobacterales</taxon>
        <taxon>Rhodanobacteraceae</taxon>
        <taxon>Pseudolysobacter</taxon>
    </lineage>
</organism>
<dbReference type="KEGG" id="xbc:ELE36_01945"/>
<proteinExistence type="predicted"/>
<feature type="signal peptide" evidence="1">
    <location>
        <begin position="1"/>
        <end position="28"/>
    </location>
</feature>
<keyword evidence="1" id="KW-0732">Signal</keyword>
<dbReference type="EMBL" id="CP035704">
    <property type="protein sequence ID" value="QBB69238.1"/>
    <property type="molecule type" value="Genomic_DNA"/>
</dbReference>
<name>A0A411HFH8_9GAMM</name>
<keyword evidence="3" id="KW-1185">Reference proteome</keyword>
<accession>A0A411HFH8</accession>
<protein>
    <submittedName>
        <fullName evidence="2">Uncharacterized protein</fullName>
    </submittedName>
</protein>
<reference evidence="2 3" key="1">
    <citation type="submission" date="2019-01" db="EMBL/GenBank/DDBJ databases">
        <title>Pseudolysobacter antarctica gen. nov., sp. nov., isolated from Fildes Peninsula, Antarctica.</title>
        <authorList>
            <person name="Wei Z."/>
            <person name="Peng F."/>
        </authorList>
    </citation>
    <scope>NUCLEOTIDE SEQUENCE [LARGE SCALE GENOMIC DNA]</scope>
    <source>
        <strain evidence="2 3">AQ6-296</strain>
    </source>
</reference>